<name>A0A194XEH1_MOLSC</name>
<dbReference type="KEGG" id="psco:LY89DRAFT_667630"/>
<evidence type="ECO:0000313" key="2">
    <source>
        <dbReference type="EMBL" id="KUJ18544.1"/>
    </source>
</evidence>
<feature type="region of interest" description="Disordered" evidence="1">
    <location>
        <begin position="36"/>
        <end position="80"/>
    </location>
</feature>
<dbReference type="RefSeq" id="XP_018072899.1">
    <property type="nucleotide sequence ID" value="XM_018212988.1"/>
</dbReference>
<evidence type="ECO:0000256" key="1">
    <source>
        <dbReference type="SAM" id="MobiDB-lite"/>
    </source>
</evidence>
<reference evidence="2 3" key="1">
    <citation type="submission" date="2015-10" db="EMBL/GenBank/DDBJ databases">
        <title>Full genome of DAOMC 229536 Phialocephala scopiformis, a fungal endophyte of spruce producing the potent anti-insectan compound rugulosin.</title>
        <authorList>
            <consortium name="DOE Joint Genome Institute"/>
            <person name="Walker A.K."/>
            <person name="Frasz S.L."/>
            <person name="Seifert K.A."/>
            <person name="Miller J.D."/>
            <person name="Mondo S.J."/>
            <person name="Labutti K."/>
            <person name="Lipzen A."/>
            <person name="Dockter R."/>
            <person name="Kennedy M."/>
            <person name="Grigoriev I.V."/>
            <person name="Spatafora J.W."/>
        </authorList>
    </citation>
    <scope>NUCLEOTIDE SEQUENCE [LARGE SCALE GENOMIC DNA]</scope>
    <source>
        <strain evidence="2 3">CBS 120377</strain>
    </source>
</reference>
<dbReference type="AlphaFoldDB" id="A0A194XEH1"/>
<dbReference type="InParanoid" id="A0A194XEH1"/>
<proteinExistence type="predicted"/>
<dbReference type="OrthoDB" id="3558721at2759"/>
<dbReference type="GeneID" id="28822714"/>
<evidence type="ECO:0000313" key="3">
    <source>
        <dbReference type="Proteomes" id="UP000070700"/>
    </source>
</evidence>
<gene>
    <name evidence="2" type="ORF">LY89DRAFT_667630</name>
</gene>
<dbReference type="EMBL" id="KQ947412">
    <property type="protein sequence ID" value="KUJ18544.1"/>
    <property type="molecule type" value="Genomic_DNA"/>
</dbReference>
<accession>A0A194XEH1</accession>
<organism evidence="2 3">
    <name type="scientific">Mollisia scopiformis</name>
    <name type="common">Conifer needle endophyte fungus</name>
    <name type="synonym">Phialocephala scopiformis</name>
    <dbReference type="NCBI Taxonomy" id="149040"/>
    <lineage>
        <taxon>Eukaryota</taxon>
        <taxon>Fungi</taxon>
        <taxon>Dikarya</taxon>
        <taxon>Ascomycota</taxon>
        <taxon>Pezizomycotina</taxon>
        <taxon>Leotiomycetes</taxon>
        <taxon>Helotiales</taxon>
        <taxon>Mollisiaceae</taxon>
        <taxon>Mollisia</taxon>
    </lineage>
</organism>
<protein>
    <submittedName>
        <fullName evidence="2">Uncharacterized protein</fullName>
    </submittedName>
</protein>
<dbReference type="Proteomes" id="UP000070700">
    <property type="component" value="Unassembled WGS sequence"/>
</dbReference>
<sequence length="494" mass="55420">MDEAEDPVGKEDLHAAVSSVLGEDFLSSATLIASREVTEEPGAVLENRTEQDSASRKISSFPSHAAATRIRADSPAGGEEQRNLEFATADKNGSSSSVESVLEIEKEPICQTTVANSFKVPYNNGYGDFCFGRFIDRYDKSAARNDNSLVAPELDGFQRTGLFRYFDLPREIRQRIFQFLLWPLFTTCDKTGGRYIQIQLERNPYAIAESQYSRSEYSGDFNYYYLSHGKSWLLKAEMEDGPAALKIMEEDFLIQKEIYSHKRKIHPGRAGCVYNVLIDPWEVTVRGGGPNRVFHEWIRQISNTSSVFRQELGDVFWQNTEVELINEECFHEFLKDRPAVAKGIRRISLFASLLEGNAGLFAEVCSAIGMLPDLRSLRLDIVLYSEDLEHILAVTDSFAGMTSSRTLRVKEVFHVNLAIIPMIGSGPDYGPCLDGCESKEKDLCPSCKAVPLIREIMMPDSLRAKPLLTKMDAYLHHRSETATSSSIDQAEQGN</sequence>
<keyword evidence="3" id="KW-1185">Reference proteome</keyword>